<accession>A0ABV0G0P5</accession>
<evidence type="ECO:0000313" key="3">
    <source>
        <dbReference type="EMBL" id="MEO3691296.1"/>
    </source>
</evidence>
<keyword evidence="3" id="KW-0966">Cell projection</keyword>
<evidence type="ECO:0000259" key="2">
    <source>
        <dbReference type="Pfam" id="PF07317"/>
    </source>
</evidence>
<keyword evidence="3" id="KW-0969">Cilium</keyword>
<sequence>MSQPLSVESHAPEELRVVSAHEIHGYLLEMSREQSRVLLSSPDGFALQTRICAFSPEADLLGFEIGIDPDGQSEQLVRDGEITGVAFIGSVKLQFELESPVIVLGEHGAVLRSALPTRLYRFQRRQAFRVQPLSSAYPRVLWPQKDGSQAAARVCDVSVGGVGLQLLPDHELGGVGELRDALTLELDRTTQLPIQLCVQHIELGHLDGQPHRHVGCAFTELDPAVARALQVYVDQTQKRRRLLRVEP</sequence>
<reference evidence="3 4" key="1">
    <citation type="submission" date="2024-05" db="EMBL/GenBank/DDBJ databases">
        <title>Roseateles sp. DJS-2-20 16S ribosomal RNA gene Genome sequencing and assembly.</title>
        <authorList>
            <person name="Woo H."/>
        </authorList>
    </citation>
    <scope>NUCLEOTIDE SEQUENCE [LARGE SCALE GENOMIC DNA]</scope>
    <source>
        <strain evidence="3 4">DJS-2-20</strain>
    </source>
</reference>
<organism evidence="3 4">
    <name type="scientific">Roseateles paludis</name>
    <dbReference type="NCBI Taxonomy" id="3145238"/>
    <lineage>
        <taxon>Bacteria</taxon>
        <taxon>Pseudomonadati</taxon>
        <taxon>Pseudomonadota</taxon>
        <taxon>Betaproteobacteria</taxon>
        <taxon>Burkholderiales</taxon>
        <taxon>Sphaerotilaceae</taxon>
        <taxon>Roseateles</taxon>
    </lineage>
</organism>
<dbReference type="SUPFAM" id="SSF141371">
    <property type="entry name" value="PilZ domain-like"/>
    <property type="match status" value="1"/>
</dbReference>
<dbReference type="Gene3D" id="2.40.10.220">
    <property type="entry name" value="predicted glycosyltransferase like domains"/>
    <property type="match status" value="1"/>
</dbReference>
<dbReference type="Proteomes" id="UP001495147">
    <property type="component" value="Unassembled WGS sequence"/>
</dbReference>
<dbReference type="RefSeq" id="WP_347704136.1">
    <property type="nucleotide sequence ID" value="NZ_JBDPZD010000002.1"/>
</dbReference>
<comment type="caution">
    <text evidence="3">The sequence shown here is derived from an EMBL/GenBank/DDBJ whole genome shotgun (WGS) entry which is preliminary data.</text>
</comment>
<dbReference type="EMBL" id="JBDPZD010000002">
    <property type="protein sequence ID" value="MEO3691296.1"/>
    <property type="molecule type" value="Genomic_DNA"/>
</dbReference>
<gene>
    <name evidence="3" type="ORF">ABDJ85_07430</name>
</gene>
<proteinExistence type="predicted"/>
<dbReference type="Pfam" id="PF07317">
    <property type="entry name" value="PilZN"/>
    <property type="match status" value="1"/>
</dbReference>
<feature type="domain" description="Type III secretion system flagellar brake protein YcgR PilZN" evidence="2">
    <location>
        <begin position="18"/>
        <end position="121"/>
    </location>
</feature>
<name>A0ABV0G0P5_9BURK</name>
<keyword evidence="4" id="KW-1185">Reference proteome</keyword>
<evidence type="ECO:0000313" key="4">
    <source>
        <dbReference type="Proteomes" id="UP001495147"/>
    </source>
</evidence>
<feature type="domain" description="PilZ" evidence="1">
    <location>
        <begin position="123"/>
        <end position="234"/>
    </location>
</feature>
<dbReference type="InterPro" id="IPR009926">
    <property type="entry name" value="T3SS_YcgR_PilZN"/>
</dbReference>
<keyword evidence="3" id="KW-0282">Flagellum</keyword>
<evidence type="ECO:0000259" key="1">
    <source>
        <dbReference type="Pfam" id="PF07238"/>
    </source>
</evidence>
<dbReference type="Pfam" id="PF07238">
    <property type="entry name" value="PilZ"/>
    <property type="match status" value="1"/>
</dbReference>
<protein>
    <submittedName>
        <fullName evidence="3">Flagellar regulator YcgR PilZN domain-containing protein</fullName>
    </submittedName>
</protein>
<dbReference type="InterPro" id="IPR009875">
    <property type="entry name" value="PilZ_domain"/>
</dbReference>